<dbReference type="InterPro" id="IPR045809">
    <property type="entry name" value="MobI"/>
</dbReference>
<dbReference type="Proteomes" id="UP000182567">
    <property type="component" value="Plasmid unnamed1"/>
</dbReference>
<reference evidence="2" key="1">
    <citation type="submission" date="2016-10" db="EMBL/GenBank/DDBJ databases">
        <title>Pseudomonas frederiksbergensis ERGS4:02 complete genome.</title>
        <authorList>
            <person name="Kumar R."/>
            <person name="Acharya V."/>
            <person name="Singh D."/>
        </authorList>
    </citation>
    <scope>NUCLEOTIDE SEQUENCE [LARGE SCALE GENOMIC DNA]</scope>
    <source>
        <strain evidence="2">ERGS4:02</strain>
        <plasmid evidence="2">unnamed1</plasmid>
    </source>
</reference>
<dbReference type="Pfam" id="PF19456">
    <property type="entry name" value="MobI"/>
    <property type="match status" value="1"/>
</dbReference>
<accession>A0A1J0EU57</accession>
<protein>
    <submittedName>
        <fullName evidence="1">Uncharacterized protein</fullName>
    </submittedName>
</protein>
<evidence type="ECO:0000313" key="1">
    <source>
        <dbReference type="EMBL" id="APC19376.1"/>
    </source>
</evidence>
<proteinExistence type="predicted"/>
<gene>
    <name evidence="1" type="ORF">BLL42_26915</name>
</gene>
<sequence>MRIDRIEKNSGYLHSAAHVLSTSKEALDALYELAFSLKEEHWRRLDSTEELKTHTCRVFRSSSGTPTITWSKVRWRQASAPGKSRSWQLFAVSKGAGDTFTRKSMGPMSARQEELFQIFEPKFAAIRIAIRKHRAAIVETQRALAAMRKEFLDSQM</sequence>
<name>A0A1J0EU57_9PSED</name>
<keyword evidence="1" id="KW-0614">Plasmid</keyword>
<dbReference type="AlphaFoldDB" id="A0A1J0EU57"/>
<geneLocation type="plasmid" evidence="1 2">
    <name>unnamed1</name>
</geneLocation>
<evidence type="ECO:0000313" key="2">
    <source>
        <dbReference type="Proteomes" id="UP000182567"/>
    </source>
</evidence>
<dbReference type="EMBL" id="CP017887">
    <property type="protein sequence ID" value="APC19376.1"/>
    <property type="molecule type" value="Genomic_DNA"/>
</dbReference>
<organism evidence="1 2">
    <name type="scientific">Pseudomonas frederiksbergensis</name>
    <dbReference type="NCBI Taxonomy" id="104087"/>
    <lineage>
        <taxon>Bacteria</taxon>
        <taxon>Pseudomonadati</taxon>
        <taxon>Pseudomonadota</taxon>
        <taxon>Gammaproteobacteria</taxon>
        <taxon>Pseudomonadales</taxon>
        <taxon>Pseudomonadaceae</taxon>
        <taxon>Pseudomonas</taxon>
    </lineage>
</organism>